<comment type="caution">
    <text evidence="4">The sequence shown here is derived from an EMBL/GenBank/DDBJ whole genome shotgun (WGS) entry which is preliminary data.</text>
</comment>
<dbReference type="PRINTS" id="PR00081">
    <property type="entry name" value="GDHRDH"/>
</dbReference>
<gene>
    <name evidence="4" type="primary">yneD</name>
    <name evidence="4" type="ORF">GCM10012280_38680</name>
</gene>
<evidence type="ECO:0000313" key="4">
    <source>
        <dbReference type="EMBL" id="GGO91256.1"/>
    </source>
</evidence>
<protein>
    <submittedName>
        <fullName evidence="4">Short-chain dehydrogenase/reductase</fullName>
    </submittedName>
</protein>
<dbReference type="PANTHER" id="PTHR43313:SF1">
    <property type="entry name" value="3BETA-HYDROXYSTEROID DEHYDROGENASE DHS-16"/>
    <property type="match status" value="1"/>
</dbReference>
<dbReference type="GO" id="GO:0008202">
    <property type="term" value="P:steroid metabolic process"/>
    <property type="evidence" value="ECO:0007669"/>
    <property type="project" value="TreeGrafter"/>
</dbReference>
<dbReference type="PRINTS" id="PR00080">
    <property type="entry name" value="SDRFAMILY"/>
</dbReference>
<evidence type="ECO:0000313" key="5">
    <source>
        <dbReference type="Proteomes" id="UP000641932"/>
    </source>
</evidence>
<reference evidence="4" key="1">
    <citation type="journal article" date="2014" name="Int. J. Syst. Evol. Microbiol.">
        <title>Complete genome sequence of Corynebacterium casei LMG S-19264T (=DSM 44701T), isolated from a smear-ripened cheese.</title>
        <authorList>
            <consortium name="US DOE Joint Genome Institute (JGI-PGF)"/>
            <person name="Walter F."/>
            <person name="Albersmeier A."/>
            <person name="Kalinowski J."/>
            <person name="Ruckert C."/>
        </authorList>
    </citation>
    <scope>NUCLEOTIDE SEQUENCE</scope>
    <source>
        <strain evidence="4">CGMCC 4.7201</strain>
    </source>
</reference>
<evidence type="ECO:0000256" key="1">
    <source>
        <dbReference type="ARBA" id="ARBA00006484"/>
    </source>
</evidence>
<dbReference type="SUPFAM" id="SSF51735">
    <property type="entry name" value="NAD(P)-binding Rossmann-fold domains"/>
    <property type="match status" value="1"/>
</dbReference>
<dbReference type="EMBL" id="BMMS01000016">
    <property type="protein sequence ID" value="GGO91256.1"/>
    <property type="molecule type" value="Genomic_DNA"/>
</dbReference>
<dbReference type="Gene3D" id="3.40.50.720">
    <property type="entry name" value="NAD(P)-binding Rossmann-like Domain"/>
    <property type="match status" value="1"/>
</dbReference>
<name>A0A917ZSM2_9ACTN</name>
<dbReference type="AlphaFoldDB" id="A0A917ZSM2"/>
<dbReference type="CDD" id="cd05374">
    <property type="entry name" value="17beta-HSD-like_SDR_c"/>
    <property type="match status" value="1"/>
</dbReference>
<dbReference type="GO" id="GO:0016491">
    <property type="term" value="F:oxidoreductase activity"/>
    <property type="evidence" value="ECO:0007669"/>
    <property type="project" value="TreeGrafter"/>
</dbReference>
<evidence type="ECO:0000259" key="3">
    <source>
        <dbReference type="SMART" id="SM00822"/>
    </source>
</evidence>
<dbReference type="PANTHER" id="PTHR43313">
    <property type="entry name" value="SHORT-CHAIN DEHYDROGENASE/REDUCTASE FAMILY 9C"/>
    <property type="match status" value="1"/>
</dbReference>
<sequence length="293" mass="31797">MTKTVVVTGASSGIGLATALELASAGFDVIGTARTEEKARSLRDKAERIGAGVRTVLLDVTDATSTVCAFTHVAELTDGGPWAVVNNAGMAQPGAVEDVDDEQVRRQLETNLVAPARIARLVLPRMRQRRSGRIINISSVSGRVPLPFLGWYCASKQGLAAMSDALRMEVAPFGIRVSLIEPGSYGTQIWERGLELLPERQQSAYQDQYDSAHEMLRGVKDMPSPRPVAKTVLRALRARRPQPRYLVGNDARGHVLFEALAPTAATDWAKSVATGLRTPPPHVARMLERLRGR</sequence>
<dbReference type="SMART" id="SM00822">
    <property type="entry name" value="PKS_KR"/>
    <property type="match status" value="1"/>
</dbReference>
<dbReference type="InterPro" id="IPR057326">
    <property type="entry name" value="KR_dom"/>
</dbReference>
<dbReference type="Proteomes" id="UP000641932">
    <property type="component" value="Unassembled WGS sequence"/>
</dbReference>
<dbReference type="InterPro" id="IPR020904">
    <property type="entry name" value="Sc_DH/Rdtase_CS"/>
</dbReference>
<dbReference type="RefSeq" id="WP_189132980.1">
    <property type="nucleotide sequence ID" value="NZ_BMMS01000016.1"/>
</dbReference>
<accession>A0A917ZSM2</accession>
<organism evidence="4 5">
    <name type="scientific">Wenjunlia tyrosinilytica</name>
    <dbReference type="NCBI Taxonomy" id="1544741"/>
    <lineage>
        <taxon>Bacteria</taxon>
        <taxon>Bacillati</taxon>
        <taxon>Actinomycetota</taxon>
        <taxon>Actinomycetes</taxon>
        <taxon>Kitasatosporales</taxon>
        <taxon>Streptomycetaceae</taxon>
        <taxon>Wenjunlia</taxon>
    </lineage>
</organism>
<evidence type="ECO:0000256" key="2">
    <source>
        <dbReference type="RuleBase" id="RU000363"/>
    </source>
</evidence>
<feature type="domain" description="Ketoreductase" evidence="3">
    <location>
        <begin position="3"/>
        <end position="183"/>
    </location>
</feature>
<dbReference type="InterPro" id="IPR002347">
    <property type="entry name" value="SDR_fam"/>
</dbReference>
<reference evidence="4" key="2">
    <citation type="submission" date="2020-09" db="EMBL/GenBank/DDBJ databases">
        <authorList>
            <person name="Sun Q."/>
            <person name="Zhou Y."/>
        </authorList>
    </citation>
    <scope>NUCLEOTIDE SEQUENCE</scope>
    <source>
        <strain evidence="4">CGMCC 4.7201</strain>
    </source>
</reference>
<proteinExistence type="inferred from homology"/>
<comment type="similarity">
    <text evidence="1 2">Belongs to the short-chain dehydrogenases/reductases (SDR) family.</text>
</comment>
<dbReference type="InterPro" id="IPR036291">
    <property type="entry name" value="NAD(P)-bd_dom_sf"/>
</dbReference>
<keyword evidence="5" id="KW-1185">Reference proteome</keyword>
<dbReference type="Pfam" id="PF00106">
    <property type="entry name" value="adh_short"/>
    <property type="match status" value="1"/>
</dbReference>
<dbReference type="PROSITE" id="PS00061">
    <property type="entry name" value="ADH_SHORT"/>
    <property type="match status" value="1"/>
</dbReference>